<sequence>MQEKETDTVPFCGVSPGDHLRAWPFVWSPSSHRQPQDGRPSSTLTVRRPKHRMYPDVGPLPRITHRFALTNPPFTTPSNGSLSTVTMTPRDSRPGARLLAEG</sequence>
<reference evidence="2 3" key="1">
    <citation type="journal article" date="2021" name="BMC Biol.">
        <title>Horizontally acquired antibacterial genes associated with adaptive radiation of ladybird beetles.</title>
        <authorList>
            <person name="Li H.S."/>
            <person name="Tang X.F."/>
            <person name="Huang Y.H."/>
            <person name="Xu Z.Y."/>
            <person name="Chen M.L."/>
            <person name="Du X.Y."/>
            <person name="Qiu B.Y."/>
            <person name="Chen P.T."/>
            <person name="Zhang W."/>
            <person name="Slipinski A."/>
            <person name="Escalona H.E."/>
            <person name="Waterhouse R.M."/>
            <person name="Zwick A."/>
            <person name="Pang H."/>
        </authorList>
    </citation>
    <scope>NUCLEOTIDE SEQUENCE [LARGE SCALE GENOMIC DNA]</scope>
    <source>
        <strain evidence="2">SYSU2018</strain>
    </source>
</reference>
<feature type="compositionally biased region" description="Polar residues" evidence="1">
    <location>
        <begin position="28"/>
        <end position="45"/>
    </location>
</feature>
<accession>A0ABD2NQC2</accession>
<gene>
    <name evidence="2" type="ORF">HHI36_004069</name>
</gene>
<name>A0ABD2NQC2_9CUCU</name>
<organism evidence="2 3">
    <name type="scientific">Cryptolaemus montrouzieri</name>
    <dbReference type="NCBI Taxonomy" id="559131"/>
    <lineage>
        <taxon>Eukaryota</taxon>
        <taxon>Metazoa</taxon>
        <taxon>Ecdysozoa</taxon>
        <taxon>Arthropoda</taxon>
        <taxon>Hexapoda</taxon>
        <taxon>Insecta</taxon>
        <taxon>Pterygota</taxon>
        <taxon>Neoptera</taxon>
        <taxon>Endopterygota</taxon>
        <taxon>Coleoptera</taxon>
        <taxon>Polyphaga</taxon>
        <taxon>Cucujiformia</taxon>
        <taxon>Coccinelloidea</taxon>
        <taxon>Coccinellidae</taxon>
        <taxon>Scymninae</taxon>
        <taxon>Scymnini</taxon>
        <taxon>Cryptolaemus</taxon>
    </lineage>
</organism>
<protein>
    <submittedName>
        <fullName evidence="2">Uncharacterized protein</fullName>
    </submittedName>
</protein>
<feature type="region of interest" description="Disordered" evidence="1">
    <location>
        <begin position="28"/>
        <end position="102"/>
    </location>
</feature>
<proteinExistence type="predicted"/>
<evidence type="ECO:0000256" key="1">
    <source>
        <dbReference type="SAM" id="MobiDB-lite"/>
    </source>
</evidence>
<comment type="caution">
    <text evidence="2">The sequence shown here is derived from an EMBL/GenBank/DDBJ whole genome shotgun (WGS) entry which is preliminary data.</text>
</comment>
<evidence type="ECO:0000313" key="3">
    <source>
        <dbReference type="Proteomes" id="UP001516400"/>
    </source>
</evidence>
<dbReference type="Proteomes" id="UP001516400">
    <property type="component" value="Unassembled WGS sequence"/>
</dbReference>
<dbReference type="AlphaFoldDB" id="A0ABD2NQC2"/>
<keyword evidence="3" id="KW-1185">Reference proteome</keyword>
<feature type="compositionally biased region" description="Polar residues" evidence="1">
    <location>
        <begin position="72"/>
        <end position="89"/>
    </location>
</feature>
<evidence type="ECO:0000313" key="2">
    <source>
        <dbReference type="EMBL" id="KAL3280840.1"/>
    </source>
</evidence>
<dbReference type="EMBL" id="JABFTP020000144">
    <property type="protein sequence ID" value="KAL3280840.1"/>
    <property type="molecule type" value="Genomic_DNA"/>
</dbReference>